<dbReference type="SMART" id="SM00530">
    <property type="entry name" value="HTH_XRE"/>
    <property type="match status" value="1"/>
</dbReference>
<dbReference type="PANTHER" id="PTHR45641:SF19">
    <property type="entry name" value="NEPHROCYSTIN-3"/>
    <property type="match status" value="1"/>
</dbReference>
<feature type="domain" description="HTH cro/C1-type" evidence="4">
    <location>
        <begin position="6"/>
        <end position="59"/>
    </location>
</feature>
<gene>
    <name evidence="5" type="primary">nprA</name>
    <name evidence="5" type="ORF">MCCS_04990</name>
</gene>
<dbReference type="CDD" id="cd00093">
    <property type="entry name" value="HTH_XRE"/>
    <property type="match status" value="1"/>
</dbReference>
<feature type="repeat" description="TPR" evidence="3">
    <location>
        <begin position="347"/>
        <end position="380"/>
    </location>
</feature>
<dbReference type="PANTHER" id="PTHR45641">
    <property type="entry name" value="TETRATRICOPEPTIDE REPEAT PROTEIN (AFU_ORTHOLOGUE AFUA_6G03870)"/>
    <property type="match status" value="1"/>
</dbReference>
<dbReference type="PROSITE" id="PS50943">
    <property type="entry name" value="HTH_CROC1"/>
    <property type="match status" value="1"/>
</dbReference>
<evidence type="ECO:0000256" key="3">
    <source>
        <dbReference type="PROSITE-ProRule" id="PRU00339"/>
    </source>
</evidence>
<dbReference type="Gene3D" id="1.10.260.40">
    <property type="entry name" value="lambda repressor-like DNA-binding domains"/>
    <property type="match status" value="1"/>
</dbReference>
<evidence type="ECO:0000259" key="4">
    <source>
        <dbReference type="PROSITE" id="PS50943"/>
    </source>
</evidence>
<dbReference type="Pfam" id="PF13181">
    <property type="entry name" value="TPR_8"/>
    <property type="match status" value="1"/>
</dbReference>
<keyword evidence="2 3" id="KW-0802">TPR repeat</keyword>
<dbReference type="OrthoDB" id="2470999at2"/>
<dbReference type="RefSeq" id="WP_086041837.1">
    <property type="nucleotide sequence ID" value="NZ_CBCRZA010000013.1"/>
</dbReference>
<name>A0A1W7A976_9STAP</name>
<dbReference type="InterPro" id="IPR001387">
    <property type="entry name" value="Cro/C1-type_HTH"/>
</dbReference>
<dbReference type="GeneID" id="35294642"/>
<evidence type="ECO:0000313" key="5">
    <source>
        <dbReference type="EMBL" id="ARQ06151.1"/>
    </source>
</evidence>
<evidence type="ECO:0000256" key="1">
    <source>
        <dbReference type="ARBA" id="ARBA00022737"/>
    </source>
</evidence>
<evidence type="ECO:0000313" key="6">
    <source>
        <dbReference type="Proteomes" id="UP000194154"/>
    </source>
</evidence>
<dbReference type="Gene3D" id="1.25.40.10">
    <property type="entry name" value="Tetratricopeptide repeat domain"/>
    <property type="match status" value="3"/>
</dbReference>
<reference evidence="5 6" key="1">
    <citation type="journal article" date="2017" name="Int. J. Syst. Evol. Microbiol.">
        <title>Macrococcus canis sp. nov., a skin bacterium associated with infections in dogs.</title>
        <authorList>
            <person name="Gobeli Brawand S."/>
            <person name="Cotting K."/>
            <person name="Gomez-Sanz E."/>
            <person name="Collaud A."/>
            <person name="Thomann A."/>
            <person name="Brodard I."/>
            <person name="Rodriguez-Campos S."/>
            <person name="Strauss C."/>
            <person name="Perreten V."/>
        </authorList>
    </citation>
    <scope>NUCLEOTIDE SEQUENCE [LARGE SCALE GENOMIC DNA]</scope>
    <source>
        <strain evidence="5 6">KM45013</strain>
    </source>
</reference>
<sequence>MIGQRIKALRNEANMTQQELAEGIISRTYLSLIEQNTVYPSMNVLKKLSERLNCTLEDFTLEDSDKSVSLLNIKKEIKWAENQVIVSNFSKLPQFLEQHYENLNTLSKEEQAVTLWINASYLFHQESYEEAERYALRAKAIAETFKDVTLHLRCLELLGQIQFKKDKKDEAISYLNEANKIAIFENVVSMDRISILTYLAQFYSRIGEFYVSINLCNEAIDYNKKLKTHYKGVELENTLGRSYRALGKLDEAEHHFNRAVMYCELSDVTFDYIGSISNLAMLLNHKERYDEAYRLINEANKLMDEYDFNHPFSKYIRLHLAEVMINKGQLEPASELLDQYAHQDPSGYGYELMGDIAFKKSDYDEAIKYYHKALEGEDIPYYFVDAVSKIAKIYELKGNYQKSNEYLKKCIKLYEEITPNMI</sequence>
<dbReference type="Pfam" id="PF01381">
    <property type="entry name" value="HTH_3"/>
    <property type="match status" value="1"/>
</dbReference>
<keyword evidence="1" id="KW-0677">Repeat</keyword>
<dbReference type="PROSITE" id="PS50005">
    <property type="entry name" value="TPR"/>
    <property type="match status" value="1"/>
</dbReference>
<dbReference type="KEGG" id="mcak:MCCS_04990"/>
<dbReference type="InterPro" id="IPR018704">
    <property type="entry name" value="SecYEG/CpoB_TPR"/>
</dbReference>
<dbReference type="InterPro" id="IPR011990">
    <property type="entry name" value="TPR-like_helical_dom_sf"/>
</dbReference>
<dbReference type="SUPFAM" id="SSF47413">
    <property type="entry name" value="lambda repressor-like DNA-binding domains"/>
    <property type="match status" value="1"/>
</dbReference>
<dbReference type="InterPro" id="IPR019734">
    <property type="entry name" value="TPR_rpt"/>
</dbReference>
<evidence type="ECO:0000256" key="2">
    <source>
        <dbReference type="ARBA" id="ARBA00022803"/>
    </source>
</evidence>
<protein>
    <submittedName>
        <fullName evidence="5">Transcriptional activator NprA</fullName>
    </submittedName>
</protein>
<dbReference type="AlphaFoldDB" id="A0A1W7A976"/>
<dbReference type="GO" id="GO:0003677">
    <property type="term" value="F:DNA binding"/>
    <property type="evidence" value="ECO:0007669"/>
    <property type="project" value="InterPro"/>
</dbReference>
<dbReference type="SUPFAM" id="SSF48452">
    <property type="entry name" value="TPR-like"/>
    <property type="match status" value="3"/>
</dbReference>
<dbReference type="Pfam" id="PF09976">
    <property type="entry name" value="TPR_21"/>
    <property type="match status" value="1"/>
</dbReference>
<accession>A0A1W7A976</accession>
<organism evidence="5 6">
    <name type="scientific">Macrococcoides canis</name>
    <dbReference type="NCBI Taxonomy" id="1855823"/>
    <lineage>
        <taxon>Bacteria</taxon>
        <taxon>Bacillati</taxon>
        <taxon>Bacillota</taxon>
        <taxon>Bacilli</taxon>
        <taxon>Bacillales</taxon>
        <taxon>Staphylococcaceae</taxon>
        <taxon>Macrococcoides</taxon>
    </lineage>
</organism>
<dbReference type="STRING" id="1855823.MCCS_04990"/>
<dbReference type="SMART" id="SM00028">
    <property type="entry name" value="TPR"/>
    <property type="match status" value="7"/>
</dbReference>
<keyword evidence="6" id="KW-1185">Reference proteome</keyword>
<proteinExistence type="predicted"/>
<dbReference type="Proteomes" id="UP000194154">
    <property type="component" value="Chromosome"/>
</dbReference>
<dbReference type="InterPro" id="IPR010982">
    <property type="entry name" value="Lambda_DNA-bd_dom_sf"/>
</dbReference>
<dbReference type="EMBL" id="CP021059">
    <property type="protein sequence ID" value="ARQ06151.1"/>
    <property type="molecule type" value="Genomic_DNA"/>
</dbReference>
<dbReference type="Pfam" id="PF13424">
    <property type="entry name" value="TPR_12"/>
    <property type="match status" value="2"/>
</dbReference>